<evidence type="ECO:0000313" key="1">
    <source>
        <dbReference type="EMBL" id="CAK7943030.1"/>
    </source>
</evidence>
<dbReference type="PANTHER" id="PTHR35450">
    <property type="entry name" value="REVERSE TRANSCRIPTASE DOMAIN-CONTAINING PROTEIN"/>
    <property type="match status" value="1"/>
</dbReference>
<dbReference type="PANTHER" id="PTHR35450:SF2">
    <property type="entry name" value="REVERSE TRANSCRIPTASE DOMAIN-CONTAINING PROTEIN"/>
    <property type="match status" value="1"/>
</dbReference>
<organism evidence="1 2">
    <name type="scientific">Peronospora matthiolae</name>
    <dbReference type="NCBI Taxonomy" id="2874970"/>
    <lineage>
        <taxon>Eukaryota</taxon>
        <taxon>Sar</taxon>
        <taxon>Stramenopiles</taxon>
        <taxon>Oomycota</taxon>
        <taxon>Peronosporomycetes</taxon>
        <taxon>Peronosporales</taxon>
        <taxon>Peronosporaceae</taxon>
        <taxon>Peronospora</taxon>
    </lineage>
</organism>
<dbReference type="AlphaFoldDB" id="A0AAV1V8A1"/>
<evidence type="ECO:0000313" key="2">
    <source>
        <dbReference type="Proteomes" id="UP001162060"/>
    </source>
</evidence>
<gene>
    <name evidence="1" type="ORF">PM001_LOCUS28180</name>
</gene>
<dbReference type="EMBL" id="CAKLBY020000286">
    <property type="protein sequence ID" value="CAK7943030.1"/>
    <property type="molecule type" value="Genomic_DNA"/>
</dbReference>
<name>A0AAV1V8A1_9STRA</name>
<proteinExistence type="predicted"/>
<sequence length="143" mass="15768">MLDTGVKLSSEDRLGAATYADDLKTFSSTVDGIKRQHSVVQDFLRWTGMKANPDNELGLQLDGSPIPALSASDSYQYLGIGDGFDHVRRRVELEPLITHLHEAAALIQSGLVPWQVVKAFKVYLHPRFDATTASFTLLLLVVD</sequence>
<protein>
    <submittedName>
        <fullName evidence="1">Uncharacterized protein</fullName>
    </submittedName>
</protein>
<dbReference type="Proteomes" id="UP001162060">
    <property type="component" value="Unassembled WGS sequence"/>
</dbReference>
<reference evidence="1" key="1">
    <citation type="submission" date="2024-01" db="EMBL/GenBank/DDBJ databases">
        <authorList>
            <person name="Webb A."/>
        </authorList>
    </citation>
    <scope>NUCLEOTIDE SEQUENCE</scope>
    <source>
        <strain evidence="1">Pm1</strain>
    </source>
</reference>
<comment type="caution">
    <text evidence="1">The sequence shown here is derived from an EMBL/GenBank/DDBJ whole genome shotgun (WGS) entry which is preliminary data.</text>
</comment>
<accession>A0AAV1V8A1</accession>